<dbReference type="GO" id="GO:0006744">
    <property type="term" value="P:ubiquinone biosynthetic process"/>
    <property type="evidence" value="ECO:0007669"/>
    <property type="project" value="UniProtKB-KW"/>
</dbReference>
<keyword evidence="3" id="KW-0831">Ubiquinone biosynthesis</keyword>
<evidence type="ECO:0000256" key="1">
    <source>
        <dbReference type="ARBA" id="ARBA00004749"/>
    </source>
</evidence>
<evidence type="ECO:0000313" key="8">
    <source>
        <dbReference type="EMBL" id="PTN03014.1"/>
    </source>
</evidence>
<comment type="caution">
    <text evidence="8">The sequence shown here is derived from an EMBL/GenBank/DDBJ whole genome shotgun (WGS) entry which is preliminary data.</text>
</comment>
<dbReference type="Gene3D" id="1.10.357.10">
    <property type="entry name" value="Tetracycline Repressor, domain 2"/>
    <property type="match status" value="1"/>
</dbReference>
<comment type="similarity">
    <text evidence="2">Belongs to the COQ9 family.</text>
</comment>
<protein>
    <submittedName>
        <fullName evidence="8">Ubiquinone biosynthesis protein COQ9</fullName>
    </submittedName>
</protein>
<name>A0A2T5BU60_9RHOB</name>
<evidence type="ECO:0000256" key="2">
    <source>
        <dbReference type="ARBA" id="ARBA00010766"/>
    </source>
</evidence>
<evidence type="ECO:0000259" key="7">
    <source>
        <dbReference type="Pfam" id="PF08511"/>
    </source>
</evidence>
<dbReference type="InterPro" id="IPR013718">
    <property type="entry name" value="COQ9_C"/>
</dbReference>
<organism evidence="8 9">
    <name type="scientific">Rhodovulum imhoffii</name>
    <dbReference type="NCBI Taxonomy" id="365340"/>
    <lineage>
        <taxon>Bacteria</taxon>
        <taxon>Pseudomonadati</taxon>
        <taxon>Pseudomonadota</taxon>
        <taxon>Alphaproteobacteria</taxon>
        <taxon>Rhodobacterales</taxon>
        <taxon>Paracoccaceae</taxon>
        <taxon>Rhodovulum</taxon>
    </lineage>
</organism>
<dbReference type="GO" id="GO:0008289">
    <property type="term" value="F:lipid binding"/>
    <property type="evidence" value="ECO:0007669"/>
    <property type="project" value="UniProtKB-KW"/>
</dbReference>
<keyword evidence="8" id="KW-0830">Ubiquinone</keyword>
<evidence type="ECO:0000256" key="3">
    <source>
        <dbReference type="ARBA" id="ARBA00022688"/>
    </source>
</evidence>
<keyword evidence="9" id="KW-1185">Reference proteome</keyword>
<comment type="function">
    <text evidence="6">Membrane-associated protein that warps the membrane surface to access and bind aromatic isoprenes with high specificity, including ubiquinone (CoQ) isoprene intermediates and presents them directly to COQ7, therefore facilitating the COQ7-mediated hydroxylase step. Participates in the biosynthesis of coenzyme Q, also named ubiquinone, an essential lipid-soluble electron transporter for aerobic cellular respiration.</text>
</comment>
<proteinExistence type="inferred from homology"/>
<dbReference type="RefSeq" id="WP_107891372.1">
    <property type="nucleotide sequence ID" value="NZ_NHSI01000059.1"/>
</dbReference>
<dbReference type="PANTHER" id="PTHR21427">
    <property type="entry name" value="UBIQUINONE BIOSYNTHESIS PROTEIN COQ9, MITOCHONDRIAL"/>
    <property type="match status" value="1"/>
</dbReference>
<evidence type="ECO:0000256" key="4">
    <source>
        <dbReference type="ARBA" id="ARBA00022946"/>
    </source>
</evidence>
<keyword evidence="5" id="KW-0446">Lipid-binding</keyword>
<dbReference type="Proteomes" id="UP000243859">
    <property type="component" value="Unassembled WGS sequence"/>
</dbReference>
<reference evidence="8 9" key="1">
    <citation type="submission" date="2018-04" db="EMBL/GenBank/DDBJ databases">
        <title>Genomic Encyclopedia of Archaeal and Bacterial Type Strains, Phase II (KMG-II): from individual species to whole genera.</title>
        <authorList>
            <person name="Goeker M."/>
        </authorList>
    </citation>
    <scope>NUCLEOTIDE SEQUENCE [LARGE SCALE GENOMIC DNA]</scope>
    <source>
        <strain evidence="8 9">DSM 18064</strain>
    </source>
</reference>
<dbReference type="AlphaFoldDB" id="A0A2T5BU60"/>
<evidence type="ECO:0000256" key="6">
    <source>
        <dbReference type="ARBA" id="ARBA00058104"/>
    </source>
</evidence>
<keyword evidence="4" id="KW-0809">Transit peptide</keyword>
<evidence type="ECO:0000313" key="9">
    <source>
        <dbReference type="Proteomes" id="UP000243859"/>
    </source>
</evidence>
<evidence type="ECO:0000256" key="5">
    <source>
        <dbReference type="ARBA" id="ARBA00023121"/>
    </source>
</evidence>
<accession>A0A2T5BU60</accession>
<feature type="domain" description="COQ9 C-terminal" evidence="7">
    <location>
        <begin position="121"/>
        <end position="189"/>
    </location>
</feature>
<sequence length="234" mass="26061">MTEHATTMDEIKTNLLDAALIHVPFDGWSETAFRTAIADSGVDPALARAACPRGAVDLAVAFHRRGDDEMARRLSQIDLAAMRIRDRAITAIRFRLEAMEDKELVRRGTTLFALPQHAGDGARAVWGTADRIWTALGDGSTDINWYTKRATLCAVYSATVLYWLGDETPGHAATWEFLDRRIGNVMQFEKFKAQVRGNRLLKPFLVCPNWMAGQVKAPHARRPMPGQITPQTAE</sequence>
<dbReference type="PANTHER" id="PTHR21427:SF19">
    <property type="entry name" value="UBIQUINONE BIOSYNTHESIS PROTEIN COQ9, MITOCHONDRIAL"/>
    <property type="match status" value="1"/>
</dbReference>
<dbReference type="NCBIfam" id="TIGR02396">
    <property type="entry name" value="diverge_rpsU"/>
    <property type="match status" value="1"/>
</dbReference>
<dbReference type="InterPro" id="IPR012762">
    <property type="entry name" value="Ubiq_biosynth_COQ9"/>
</dbReference>
<dbReference type="Pfam" id="PF08511">
    <property type="entry name" value="COQ9"/>
    <property type="match status" value="1"/>
</dbReference>
<dbReference type="EMBL" id="QAAA01000004">
    <property type="protein sequence ID" value="PTN03014.1"/>
    <property type="molecule type" value="Genomic_DNA"/>
</dbReference>
<dbReference type="OrthoDB" id="7201143at2"/>
<gene>
    <name evidence="8" type="ORF">C8N32_104125</name>
</gene>
<comment type="pathway">
    <text evidence="1">Cofactor biosynthesis; ubiquinone biosynthesis.</text>
</comment>